<dbReference type="PRINTS" id="PR00507">
    <property type="entry name" value="N12N6MTFRASE"/>
</dbReference>
<dbReference type="InterPro" id="IPR050953">
    <property type="entry name" value="N4_N6_ade-DNA_methylase"/>
</dbReference>
<dbReference type="InterPro" id="IPR002052">
    <property type="entry name" value="DNA_methylase_N6_adenine_CS"/>
</dbReference>
<dbReference type="RefSeq" id="WP_332835197.1">
    <property type="nucleotide sequence ID" value="NZ_JYIK01000745.1"/>
</dbReference>
<dbReference type="AlphaFoldDB" id="A0A132NI04"/>
<dbReference type="Pfam" id="PF07669">
    <property type="entry name" value="Eco57I"/>
    <property type="match status" value="1"/>
</dbReference>
<evidence type="ECO:0000259" key="7">
    <source>
        <dbReference type="Pfam" id="PF07669"/>
    </source>
</evidence>
<protein>
    <recommendedName>
        <fullName evidence="1">site-specific DNA-methyltransferase (adenine-specific)</fullName>
        <ecNumber evidence="1">2.1.1.72</ecNumber>
    </recommendedName>
</protein>
<evidence type="ECO:0000256" key="6">
    <source>
        <dbReference type="SAM" id="MobiDB-lite"/>
    </source>
</evidence>
<evidence type="ECO:0000313" key="9">
    <source>
        <dbReference type="EMBL" id="KWX09698.1"/>
    </source>
</evidence>
<dbReference type="GO" id="GO:0032259">
    <property type="term" value="P:methylation"/>
    <property type="evidence" value="ECO:0007669"/>
    <property type="project" value="UniProtKB-KW"/>
</dbReference>
<evidence type="ECO:0000259" key="8">
    <source>
        <dbReference type="Pfam" id="PF20466"/>
    </source>
</evidence>
<comment type="caution">
    <text evidence="9">The sequence shown here is derived from an EMBL/GenBank/DDBJ whole genome shotgun (WGS) entry which is preliminary data.</text>
</comment>
<dbReference type="Pfam" id="PF20466">
    <property type="entry name" value="MmeI_TRD"/>
    <property type="match status" value="1"/>
</dbReference>
<evidence type="ECO:0000313" key="10">
    <source>
        <dbReference type="Proteomes" id="UP000070598"/>
    </source>
</evidence>
<dbReference type="SUPFAM" id="SSF53335">
    <property type="entry name" value="S-adenosyl-L-methionine-dependent methyltransferases"/>
    <property type="match status" value="1"/>
</dbReference>
<keyword evidence="4" id="KW-0949">S-adenosyl-L-methionine</keyword>
<evidence type="ECO:0000256" key="5">
    <source>
        <dbReference type="ARBA" id="ARBA00047942"/>
    </source>
</evidence>
<evidence type="ECO:0000256" key="2">
    <source>
        <dbReference type="ARBA" id="ARBA00022603"/>
    </source>
</evidence>
<feature type="domain" description="Type II methyltransferase M.TaqI-like" evidence="7">
    <location>
        <begin position="138"/>
        <end position="405"/>
    </location>
</feature>
<dbReference type="EC" id="2.1.1.72" evidence="1"/>
<sequence>PFLGLLRRDLRGLPTVYPAGSVLVTQVSDRRSSGTHYTPRALAEEVVEHTLAPLCYSPGPAEGAEPGHWRAKTAEELLSLKIVDPAMGSGAFLVAACRYLADRVVEAWDRDGAPDELDLPADRDERLVIARRLVAERCVFGVDRDEMAVGLAKLSMWLVTLARHKPFSFLDHALRCGDSLIGVTRLDQVVKFHLNPAEGEFWNARLSGEIDRLVERVMGEATELRREIEAMPVRDVRDAEEKERKLNRAEKLTEGLRLAADAVVAAALSTAKLSDDAYDDRLNSISEPVQDALHGDTEAERKVRDKVDAWLKGPRPEPVRPFHWPLEFPEVFARGGFDAVVGNPPFVGGQRITGTAGEDYRDHLVRRIARGRRGSADLCAYFFLRDLDIAPKGRVGVIATNTIAQGDTREVGLEQAVQRGWTIYRGEKTRLWPGTASVVVSLVWAGRAPESEPRILDGWRVRDITPALDPQSRVTGTPYRLAANAGKSFIGSYVLGMGFVLEPEQAHALIEADPRNAEVLFPYLNGEDLNSRPDCSASRWVINFHDWPLEKAKTYPEPFRIVEEKVKPQRLQQHDQYGQRYWWRFLRTRPELYEAIKDLSRVLVIARISRTGMPVLVPCGQVLNEKIVVFATDSSVDLALISSELHRLWAHKYSATLKTDLQYTPSDCFETFPQPDPTSRTKHVGAELEAYRRPLMLRRQLGLTALYNRVNDPDDHDPAIARLREIHVEIDEAVREAYGWDDLELKHGFYETRQGMRFTVAPDVQVEICDRLLELNHQRYEEEVARGLHSKKRSGRPAGGRAEPESWDGALFPPDGALF</sequence>
<feature type="region of interest" description="Disordered" evidence="6">
    <location>
        <begin position="784"/>
        <end position="819"/>
    </location>
</feature>
<keyword evidence="2" id="KW-0489">Methyltransferase</keyword>
<comment type="catalytic activity">
    <reaction evidence="5">
        <text>a 2'-deoxyadenosine in DNA + S-adenosyl-L-methionine = an N(6)-methyl-2'-deoxyadenosine in DNA + S-adenosyl-L-homocysteine + H(+)</text>
        <dbReference type="Rhea" id="RHEA:15197"/>
        <dbReference type="Rhea" id="RHEA-COMP:12418"/>
        <dbReference type="Rhea" id="RHEA-COMP:12419"/>
        <dbReference type="ChEBI" id="CHEBI:15378"/>
        <dbReference type="ChEBI" id="CHEBI:57856"/>
        <dbReference type="ChEBI" id="CHEBI:59789"/>
        <dbReference type="ChEBI" id="CHEBI:90615"/>
        <dbReference type="ChEBI" id="CHEBI:90616"/>
        <dbReference type="EC" id="2.1.1.72"/>
    </reaction>
</comment>
<evidence type="ECO:0000256" key="4">
    <source>
        <dbReference type="ARBA" id="ARBA00022691"/>
    </source>
</evidence>
<dbReference type="PATRIC" id="fig|1469144.9.peg.3883"/>
<keyword evidence="3" id="KW-0808">Transferase</keyword>
<dbReference type="GO" id="GO:0006304">
    <property type="term" value="P:DNA modification"/>
    <property type="evidence" value="ECO:0007669"/>
    <property type="project" value="InterPro"/>
</dbReference>
<name>A0A132NI04_9ACTN</name>
<dbReference type="PROSITE" id="PS00092">
    <property type="entry name" value="N6_MTASE"/>
    <property type="match status" value="1"/>
</dbReference>
<dbReference type="Proteomes" id="UP000070598">
    <property type="component" value="Unassembled WGS sequence"/>
</dbReference>
<dbReference type="InterPro" id="IPR046820">
    <property type="entry name" value="MmeI_TRD"/>
</dbReference>
<dbReference type="InterPro" id="IPR011639">
    <property type="entry name" value="MethylTrfase_TaqI-like_dom"/>
</dbReference>
<accession>A0A132NI04</accession>
<feature type="domain" description="MmeI-like target recognition" evidence="8">
    <location>
        <begin position="497"/>
        <end position="676"/>
    </location>
</feature>
<dbReference type="GO" id="GO:0003676">
    <property type="term" value="F:nucleic acid binding"/>
    <property type="evidence" value="ECO:0007669"/>
    <property type="project" value="InterPro"/>
</dbReference>
<dbReference type="InterPro" id="IPR029063">
    <property type="entry name" value="SAM-dependent_MTases_sf"/>
</dbReference>
<dbReference type="Gene3D" id="3.40.50.150">
    <property type="entry name" value="Vaccinia Virus protein VP39"/>
    <property type="match status" value="1"/>
</dbReference>
<dbReference type="PANTHER" id="PTHR33841">
    <property type="entry name" value="DNA METHYLTRANSFERASE YEEA-RELATED"/>
    <property type="match status" value="1"/>
</dbReference>
<proteinExistence type="predicted"/>
<dbReference type="EMBL" id="JYIK01000745">
    <property type="protein sequence ID" value="KWX09698.1"/>
    <property type="molecule type" value="Genomic_DNA"/>
</dbReference>
<feature type="non-terminal residue" evidence="9">
    <location>
        <position position="1"/>
    </location>
</feature>
<reference evidence="10" key="1">
    <citation type="submission" date="2015-02" db="EMBL/GenBank/DDBJ databases">
        <title>Physiological reanalysis, assessment of diazotrophy, and genome sequences of multiple isolates of Streptomyces thermoautotrophicus.</title>
        <authorList>
            <person name="MacKellar D.C."/>
            <person name="Lieber L."/>
            <person name="Norman J."/>
            <person name="Bolger A."/>
            <person name="Tobin C."/>
            <person name="Murray J.W."/>
            <person name="Friesen M."/>
            <person name="Prell J."/>
        </authorList>
    </citation>
    <scope>NUCLEOTIDE SEQUENCE [LARGE SCALE GENOMIC DNA]</scope>
    <source>
        <strain evidence="10">UBT1</strain>
    </source>
</reference>
<organism evidence="9 10">
    <name type="scientific">Carbonactinospora thermoautotrophica</name>
    <dbReference type="NCBI Taxonomy" id="1469144"/>
    <lineage>
        <taxon>Bacteria</taxon>
        <taxon>Bacillati</taxon>
        <taxon>Actinomycetota</taxon>
        <taxon>Actinomycetes</taxon>
        <taxon>Kitasatosporales</taxon>
        <taxon>Carbonactinosporaceae</taxon>
        <taxon>Carbonactinospora</taxon>
    </lineage>
</organism>
<dbReference type="GO" id="GO:0009007">
    <property type="term" value="F:site-specific DNA-methyltransferase (adenine-specific) activity"/>
    <property type="evidence" value="ECO:0007669"/>
    <property type="project" value="UniProtKB-EC"/>
</dbReference>
<dbReference type="PANTHER" id="PTHR33841:SF1">
    <property type="entry name" value="DNA METHYLTRANSFERASE A"/>
    <property type="match status" value="1"/>
</dbReference>
<gene>
    <name evidence="9" type="ORF">TR74_08010</name>
</gene>
<evidence type="ECO:0000256" key="1">
    <source>
        <dbReference type="ARBA" id="ARBA00011900"/>
    </source>
</evidence>
<evidence type="ECO:0000256" key="3">
    <source>
        <dbReference type="ARBA" id="ARBA00022679"/>
    </source>
</evidence>